<sequence>MINISEVLNDAHIQDRMYWYIDAEDVKPVGLLKYCNAKGLTDLCSLLKENIQEYVEVYVSANYFDDDDWETFTEVMEDSFITRTCQETVLQCFFGWINYKFEERKEYCVALLQKINFRFIKTETIRKLFDGNKKVFEIDGVSCFIYVSLYKRGLSINPNDQPTDILMIAHTWDGEVGEMSKIFKFNIFTRIFDGFGVVSEDDIDAVGYEIIEDDLLIFQTTTLCKFKKFNLFTRKAEEFTINSPMNYRYQSTCQINGQIIVFRNNGVSRVDPNKMELYNVSNFRDQTVSGEPIVFNNSIYIVGGGDSRPTYRYDIREGLLESCCFELFDGYDSSVCLFDNNIIKVGGIFAVGNDYITHGHCEIFDPRVNTWREVSALPVVLSNGKCCQIDNTVQLFGGHTADEPSNNIHIFDILSGNWSLSQAVTEQNYEICSLNLF</sequence>
<evidence type="ECO:0000313" key="2">
    <source>
        <dbReference type="WBParaSite" id="RSKR_0000545400.1"/>
    </source>
</evidence>
<accession>A0AC35TXN5</accession>
<reference evidence="2" key="1">
    <citation type="submission" date="2016-11" db="UniProtKB">
        <authorList>
            <consortium name="WormBaseParasite"/>
        </authorList>
    </citation>
    <scope>IDENTIFICATION</scope>
    <source>
        <strain evidence="2">KR3021</strain>
    </source>
</reference>
<evidence type="ECO:0000313" key="1">
    <source>
        <dbReference type="Proteomes" id="UP000095286"/>
    </source>
</evidence>
<organism evidence="1 2">
    <name type="scientific">Rhabditophanes sp. KR3021</name>
    <dbReference type="NCBI Taxonomy" id="114890"/>
    <lineage>
        <taxon>Eukaryota</taxon>
        <taxon>Metazoa</taxon>
        <taxon>Ecdysozoa</taxon>
        <taxon>Nematoda</taxon>
        <taxon>Chromadorea</taxon>
        <taxon>Rhabditida</taxon>
        <taxon>Tylenchina</taxon>
        <taxon>Panagrolaimomorpha</taxon>
        <taxon>Strongyloidoidea</taxon>
        <taxon>Alloionematidae</taxon>
        <taxon>Rhabditophanes</taxon>
    </lineage>
</organism>
<name>A0AC35TXN5_9BILA</name>
<dbReference type="WBParaSite" id="RSKR_0000545400.1">
    <property type="protein sequence ID" value="RSKR_0000545400.1"/>
    <property type="gene ID" value="RSKR_0000545400"/>
</dbReference>
<protein>
    <submittedName>
        <fullName evidence="2">BACK domain-containing protein</fullName>
    </submittedName>
</protein>
<dbReference type="Proteomes" id="UP000095286">
    <property type="component" value="Unplaced"/>
</dbReference>
<proteinExistence type="predicted"/>